<evidence type="ECO:0000313" key="1">
    <source>
        <dbReference type="EMBL" id="SEO91525.1"/>
    </source>
</evidence>
<dbReference type="STRING" id="872970.SAMN04488134_11722"/>
<reference evidence="1 2" key="1">
    <citation type="submission" date="2016-10" db="EMBL/GenBank/DDBJ databases">
        <authorList>
            <person name="de Groot N.N."/>
        </authorList>
    </citation>
    <scope>NUCLEOTIDE SEQUENCE [LARGE SCALE GENOMIC DNA]</scope>
    <source>
        <strain evidence="1 2">CGMCC 1.10434</strain>
    </source>
</reference>
<dbReference type="PANTHER" id="PTHR35145:SF1">
    <property type="entry name" value="CYTOPLASMIC PROTEIN"/>
    <property type="match status" value="1"/>
</dbReference>
<evidence type="ECO:0000313" key="2">
    <source>
        <dbReference type="Proteomes" id="UP000199300"/>
    </source>
</evidence>
<protein>
    <submittedName>
        <fullName evidence="1">Predicted DNA-binding protein, MmcQ/YjbR family</fullName>
    </submittedName>
</protein>
<name>A0A1H8TKZ7_9BACI</name>
<dbReference type="RefSeq" id="WP_091500270.1">
    <property type="nucleotide sequence ID" value="NZ_FODJ01000017.1"/>
</dbReference>
<keyword evidence="2" id="KW-1185">Reference proteome</keyword>
<dbReference type="PANTHER" id="PTHR35145">
    <property type="entry name" value="CYTOPLASMIC PROTEIN-RELATED"/>
    <property type="match status" value="1"/>
</dbReference>
<accession>A0A1H8TKZ7</accession>
<gene>
    <name evidence="1" type="ORF">SAMN04488134_11722</name>
</gene>
<dbReference type="InterPro" id="IPR007351">
    <property type="entry name" value="YjbR"/>
</dbReference>
<keyword evidence="1" id="KW-0238">DNA-binding</keyword>
<dbReference type="GO" id="GO:0003677">
    <property type="term" value="F:DNA binding"/>
    <property type="evidence" value="ECO:0007669"/>
    <property type="project" value="UniProtKB-KW"/>
</dbReference>
<organism evidence="1 2">
    <name type="scientific">Amphibacillus marinus</name>
    <dbReference type="NCBI Taxonomy" id="872970"/>
    <lineage>
        <taxon>Bacteria</taxon>
        <taxon>Bacillati</taxon>
        <taxon>Bacillota</taxon>
        <taxon>Bacilli</taxon>
        <taxon>Bacillales</taxon>
        <taxon>Bacillaceae</taxon>
        <taxon>Amphibacillus</taxon>
    </lineage>
</organism>
<dbReference type="SUPFAM" id="SSF142906">
    <property type="entry name" value="YjbR-like"/>
    <property type="match status" value="1"/>
</dbReference>
<dbReference type="Proteomes" id="UP000199300">
    <property type="component" value="Unassembled WGS sequence"/>
</dbReference>
<dbReference type="Pfam" id="PF04237">
    <property type="entry name" value="YjbR"/>
    <property type="match status" value="1"/>
</dbReference>
<dbReference type="InterPro" id="IPR058532">
    <property type="entry name" value="YjbR/MT2646/Rv2570-like"/>
</dbReference>
<dbReference type="AlphaFoldDB" id="A0A1H8TKZ7"/>
<dbReference type="InterPro" id="IPR038056">
    <property type="entry name" value="YjbR-like_sf"/>
</dbReference>
<dbReference type="EMBL" id="FODJ01000017">
    <property type="protein sequence ID" value="SEO91525.1"/>
    <property type="molecule type" value="Genomic_DNA"/>
</dbReference>
<dbReference type="OrthoDB" id="9789813at2"/>
<proteinExistence type="predicted"/>
<sequence>MAERVHARMKMCEQTGKSLAGAKVYYREDWNTIYFDLQGKQFGMMSPDPIEDAIITLKGPPDDNVFLRDTYSDVTPGYYANKVHWNSIKLNTVQLDDEAITQLIVQSYQLVYNKLPKKIRMQFEKC</sequence>
<dbReference type="Gene3D" id="3.90.1150.30">
    <property type="match status" value="1"/>
</dbReference>